<keyword evidence="3" id="KW-1185">Reference proteome</keyword>
<dbReference type="SUPFAM" id="SSF47473">
    <property type="entry name" value="EF-hand"/>
    <property type="match status" value="1"/>
</dbReference>
<dbReference type="AlphaFoldDB" id="A0A9P0BFY2"/>
<accession>A0A9P0BFY2</accession>
<dbReference type="EMBL" id="OV121140">
    <property type="protein sequence ID" value="CAH0564861.1"/>
    <property type="molecule type" value="Genomic_DNA"/>
</dbReference>
<dbReference type="Pfam" id="PF14291">
    <property type="entry name" value="DUF4371"/>
    <property type="match status" value="1"/>
</dbReference>
<feature type="domain" description="EF-hand" evidence="1">
    <location>
        <begin position="309"/>
        <end position="344"/>
    </location>
</feature>
<evidence type="ECO:0000259" key="1">
    <source>
        <dbReference type="PROSITE" id="PS50222"/>
    </source>
</evidence>
<dbReference type="PANTHER" id="PTHR45749">
    <property type="match status" value="1"/>
</dbReference>
<organism evidence="2 3">
    <name type="scientific">Brassicogethes aeneus</name>
    <name type="common">Rape pollen beetle</name>
    <name type="synonym">Meligethes aeneus</name>
    <dbReference type="NCBI Taxonomy" id="1431903"/>
    <lineage>
        <taxon>Eukaryota</taxon>
        <taxon>Metazoa</taxon>
        <taxon>Ecdysozoa</taxon>
        <taxon>Arthropoda</taxon>
        <taxon>Hexapoda</taxon>
        <taxon>Insecta</taxon>
        <taxon>Pterygota</taxon>
        <taxon>Neoptera</taxon>
        <taxon>Endopterygota</taxon>
        <taxon>Coleoptera</taxon>
        <taxon>Polyphaga</taxon>
        <taxon>Cucujiformia</taxon>
        <taxon>Nitidulidae</taxon>
        <taxon>Meligethinae</taxon>
        <taxon>Brassicogethes</taxon>
    </lineage>
</organism>
<proteinExistence type="predicted"/>
<gene>
    <name evidence="2" type="ORF">MELIAE_LOCUS13309</name>
</gene>
<dbReference type="InterPro" id="IPR025398">
    <property type="entry name" value="DUF4371"/>
</dbReference>
<dbReference type="PANTHER" id="PTHR45749:SF35">
    <property type="entry name" value="AC-LIKE TRANSPOSASE-RELATED"/>
    <property type="match status" value="1"/>
</dbReference>
<evidence type="ECO:0000313" key="2">
    <source>
        <dbReference type="EMBL" id="CAH0564861.1"/>
    </source>
</evidence>
<sequence length="390" mass="44558">MLDCIRDISRVKQMFVILRYVNTSTGNLEEHFLGFLAVSETTGKFLTNIILNELEKHQLNIQNCRGQGYDNGANMVGIKKGVKSRILTINPQAFFTPCGCHSWNLILVDAANTSSIEKVFFGFIQKINVLFSKSSKRWELVKDKLKITLKSLSDTRWESRIASVKAILFQFDDIIDCINNLENQSEDVDTLCDCQAIVTEMLTLEFIISIHVWYETLNRVNNISLPPRLVVPRMLQHSAWPHRLSPSVTQILGGSLAHAQSEESGIEPGHVATITGSFVSFQGTHHDHYDTDHTDLASEPDESDIRRELLRDQWRHFFDKYDPEGFGEIPWPDFVKAMEQQNFRERVNTGKREILLDKARQAKTAAITFQDFVNVVSQIDKGIYANLSYF</sequence>
<dbReference type="PROSITE" id="PS50222">
    <property type="entry name" value="EF_HAND_2"/>
    <property type="match status" value="1"/>
</dbReference>
<dbReference type="GO" id="GO:0005509">
    <property type="term" value="F:calcium ion binding"/>
    <property type="evidence" value="ECO:0007669"/>
    <property type="project" value="InterPro"/>
</dbReference>
<dbReference type="SUPFAM" id="SSF53098">
    <property type="entry name" value="Ribonuclease H-like"/>
    <property type="match status" value="1"/>
</dbReference>
<reference evidence="2" key="1">
    <citation type="submission" date="2021-12" db="EMBL/GenBank/DDBJ databases">
        <authorList>
            <person name="King R."/>
        </authorList>
    </citation>
    <scope>NUCLEOTIDE SEQUENCE</scope>
</reference>
<dbReference type="InterPro" id="IPR002048">
    <property type="entry name" value="EF_hand_dom"/>
</dbReference>
<dbReference type="InterPro" id="IPR012337">
    <property type="entry name" value="RNaseH-like_sf"/>
</dbReference>
<protein>
    <recommendedName>
        <fullName evidence="1">EF-hand domain-containing protein</fullName>
    </recommendedName>
</protein>
<dbReference type="OrthoDB" id="6603515at2759"/>
<dbReference type="Proteomes" id="UP001154078">
    <property type="component" value="Chromosome 9"/>
</dbReference>
<dbReference type="InterPro" id="IPR011992">
    <property type="entry name" value="EF-hand-dom_pair"/>
</dbReference>
<name>A0A9P0BFY2_BRAAE</name>
<evidence type="ECO:0000313" key="3">
    <source>
        <dbReference type="Proteomes" id="UP001154078"/>
    </source>
</evidence>